<dbReference type="EMBL" id="LWBO01000034">
    <property type="protein sequence ID" value="OQP44056.1"/>
    <property type="molecule type" value="Genomic_DNA"/>
</dbReference>
<comment type="caution">
    <text evidence="2">The sequence shown here is derived from an EMBL/GenBank/DDBJ whole genome shotgun (WGS) entry which is preliminary data.</text>
</comment>
<sequence length="224" mass="25455">MTLVETISGINQELRTQLEKFQCERGELRYQAPSMVSLSGIDAYDKPVLIWQTGSRLGYLLSQYVDKQADCGGVIIAIRLPDQFFYTPVAKAAIQQQAKQRATEQQNEASQAKLNLRQELAQKRTPFGWELAEKVANAVQRNNSIGYGHRDYCGMGFEYRQGIFFYGELWDGAMPEATYEWSSKEGFVAWLAHQSDASLGRLEAQDSFYWGNQTITRERLISLG</sequence>
<keyword evidence="1" id="KW-0175">Coiled coil</keyword>
<keyword evidence="3" id="KW-1185">Reference proteome</keyword>
<proteinExistence type="predicted"/>
<evidence type="ECO:0000313" key="3">
    <source>
        <dbReference type="Proteomes" id="UP000192277"/>
    </source>
</evidence>
<organism evidence="2 3">
    <name type="scientific">Niastella koreensis</name>
    <dbReference type="NCBI Taxonomy" id="354356"/>
    <lineage>
        <taxon>Bacteria</taxon>
        <taxon>Pseudomonadati</taxon>
        <taxon>Bacteroidota</taxon>
        <taxon>Chitinophagia</taxon>
        <taxon>Chitinophagales</taxon>
        <taxon>Chitinophagaceae</taxon>
        <taxon>Niastella</taxon>
    </lineage>
</organism>
<evidence type="ECO:0000256" key="1">
    <source>
        <dbReference type="SAM" id="Coils"/>
    </source>
</evidence>
<name>A0ABX3NVH2_9BACT</name>
<dbReference type="RefSeq" id="WP_014219068.1">
    <property type="nucleotide sequence ID" value="NZ_LWBO01000034.1"/>
</dbReference>
<reference evidence="2 3" key="1">
    <citation type="submission" date="2016-04" db="EMBL/GenBank/DDBJ databases">
        <authorList>
            <person name="Chen L."/>
            <person name="Zhuang W."/>
            <person name="Wang G."/>
        </authorList>
    </citation>
    <scope>NUCLEOTIDE SEQUENCE [LARGE SCALE GENOMIC DNA]</scope>
    <source>
        <strain evidence="3">GR20</strain>
    </source>
</reference>
<gene>
    <name evidence="2" type="ORF">A4D02_11350</name>
</gene>
<accession>A0ABX3NVH2</accession>
<dbReference type="Proteomes" id="UP000192277">
    <property type="component" value="Unassembled WGS sequence"/>
</dbReference>
<evidence type="ECO:0000313" key="2">
    <source>
        <dbReference type="EMBL" id="OQP44056.1"/>
    </source>
</evidence>
<feature type="coiled-coil region" evidence="1">
    <location>
        <begin position="95"/>
        <end position="122"/>
    </location>
</feature>
<protein>
    <submittedName>
        <fullName evidence="2">Uncharacterized protein</fullName>
    </submittedName>
</protein>